<dbReference type="WBParaSite" id="maker-unitig_21128-snap-gene-0.1-mRNA-1">
    <property type="protein sequence ID" value="maker-unitig_21128-snap-gene-0.1-mRNA-1"/>
    <property type="gene ID" value="maker-unitig_21128-snap-gene-0.1"/>
</dbReference>
<evidence type="ECO:0000313" key="2">
    <source>
        <dbReference type="Proteomes" id="UP000095280"/>
    </source>
</evidence>
<evidence type="ECO:0000256" key="1">
    <source>
        <dbReference type="SAM" id="MobiDB-lite"/>
    </source>
</evidence>
<evidence type="ECO:0000313" key="3">
    <source>
        <dbReference type="WBParaSite" id="maker-unitig_21128-snap-gene-0.1-mRNA-1"/>
    </source>
</evidence>
<organism evidence="2 3">
    <name type="scientific">Macrostomum lignano</name>
    <dbReference type="NCBI Taxonomy" id="282301"/>
    <lineage>
        <taxon>Eukaryota</taxon>
        <taxon>Metazoa</taxon>
        <taxon>Spiralia</taxon>
        <taxon>Lophotrochozoa</taxon>
        <taxon>Platyhelminthes</taxon>
        <taxon>Rhabditophora</taxon>
        <taxon>Macrostomorpha</taxon>
        <taxon>Macrostomida</taxon>
        <taxon>Macrostomidae</taxon>
        <taxon>Macrostomum</taxon>
    </lineage>
</organism>
<proteinExistence type="predicted"/>
<reference evidence="3" key="1">
    <citation type="submission" date="2016-11" db="UniProtKB">
        <authorList>
            <consortium name="WormBaseParasite"/>
        </authorList>
    </citation>
    <scope>IDENTIFICATION</scope>
</reference>
<dbReference type="AlphaFoldDB" id="A0A1I8F6L1"/>
<feature type="compositionally biased region" description="Polar residues" evidence="1">
    <location>
        <begin position="127"/>
        <end position="145"/>
    </location>
</feature>
<sequence>MGLNVGLLLHCKFLAIFACSESLMSALFSSTAEQAELVYSYRIHFDKPLSQLLALILTPLILIFINEAINPVFGHLRGLPAAADRVTGLQRLSAGPRACPPSKTCMTIVSRRWETRPADQSDKTSRPDSSVSDPWTGASRSSSSN</sequence>
<feature type="compositionally biased region" description="Basic and acidic residues" evidence="1">
    <location>
        <begin position="111"/>
        <end position="126"/>
    </location>
</feature>
<dbReference type="Proteomes" id="UP000095280">
    <property type="component" value="Unplaced"/>
</dbReference>
<protein>
    <submittedName>
        <fullName evidence="3">Anoctamin</fullName>
    </submittedName>
</protein>
<name>A0A1I8F6L1_9PLAT</name>
<accession>A0A1I8F6L1</accession>
<keyword evidence="2" id="KW-1185">Reference proteome</keyword>
<feature type="region of interest" description="Disordered" evidence="1">
    <location>
        <begin position="110"/>
        <end position="145"/>
    </location>
</feature>